<keyword evidence="1 5" id="KW-0732">Signal</keyword>
<keyword evidence="3" id="KW-0998">Cell outer membrane</keyword>
<feature type="region of interest" description="Disordered" evidence="4">
    <location>
        <begin position="473"/>
        <end position="657"/>
    </location>
</feature>
<keyword evidence="2" id="KW-0472">Membrane</keyword>
<dbReference type="SUPFAM" id="SSF48452">
    <property type="entry name" value="TPR-like"/>
    <property type="match status" value="1"/>
</dbReference>
<dbReference type="Pfam" id="PF13525">
    <property type="entry name" value="YfiO"/>
    <property type="match status" value="1"/>
</dbReference>
<sequence>MRFTMSSFFPSRKAAQLAGLALAVALVSLPLKAQDAAAPASTSQQTSGTPASGTSSSTAAKDDQPAPKKHKPIFARVRTPDEQAKVDQDKAEQAKAAKAKAAEAKANAPKVDKKDRVTQTKDTRREIKKESRDKILVGKDASLPDKQLYDKALAQEKSGHFDVARLDLQTLLNTYPDSQYLMRAKLAVADCWYKEGGTASLTQAEQEYNDFITFFPNVPEAAEAQMRIGDIYFKQMDVPDRDYAKANKAEAAYRTMLKQYPDSPKEVRDEATQKLREVQEILATRESEIAAFYASHENWAATIARYDTVIDSYPLYSHLDDALIGKGDAYAAQARAVRNTPTCVPNVKPVGPCLSEDIKARLLQYDDGLSADAYRKVVLEHAAAPHVEDAKERLASMGLPIPTPTAEQVAASDALEGSRAQYNIRRRLELLMMHRPDTVTAAQIGAPPLDDPPATTAPSILKEIREAYTAALNPNAPKPGAAPNAPVSDAAGDTPAAPAAPVSTAAPSLLDVPGPGGSTTDSTVAPMTPATEGGASGTGVGVEVLSPNGGSSAPVTAKPAFAPASDLPSATGKADPNFGLKTAAPTNTSALPDVEKPADAPDQINEAAGKPQAAQAADQSTDAKGKKKKTKSPKEDKADESSSKDKKKKGLDKLNPF</sequence>
<evidence type="ECO:0000256" key="2">
    <source>
        <dbReference type="ARBA" id="ARBA00023136"/>
    </source>
</evidence>
<feature type="compositionally biased region" description="Basic and acidic residues" evidence="4">
    <location>
        <begin position="632"/>
        <end position="644"/>
    </location>
</feature>
<dbReference type="InterPro" id="IPR039565">
    <property type="entry name" value="BamD-like"/>
</dbReference>
<dbReference type="EMBL" id="FNVA01000005">
    <property type="protein sequence ID" value="SEG48541.1"/>
    <property type="molecule type" value="Genomic_DNA"/>
</dbReference>
<gene>
    <name evidence="7" type="ORF">SAMN05421819_3188</name>
</gene>
<evidence type="ECO:0000259" key="6">
    <source>
        <dbReference type="Pfam" id="PF13525"/>
    </source>
</evidence>
<reference evidence="7 8" key="1">
    <citation type="submission" date="2016-10" db="EMBL/GenBank/DDBJ databases">
        <authorList>
            <person name="de Groot N.N."/>
        </authorList>
    </citation>
    <scope>NUCLEOTIDE SEQUENCE [LARGE SCALE GENOMIC DNA]</scope>
    <source>
        <strain evidence="7 8">DSM 22489</strain>
    </source>
</reference>
<evidence type="ECO:0000313" key="8">
    <source>
        <dbReference type="Proteomes" id="UP000236728"/>
    </source>
</evidence>
<dbReference type="InterPro" id="IPR017689">
    <property type="entry name" value="BamD"/>
</dbReference>
<feature type="domain" description="Outer membrane lipoprotein BamD-like" evidence="6">
    <location>
        <begin position="144"/>
        <end position="332"/>
    </location>
</feature>
<dbReference type="AlphaFoldDB" id="A0A1H6AJ49"/>
<evidence type="ECO:0000256" key="3">
    <source>
        <dbReference type="ARBA" id="ARBA00023237"/>
    </source>
</evidence>
<feature type="chain" id="PRO_5009292823" evidence="5">
    <location>
        <begin position="34"/>
        <end position="657"/>
    </location>
</feature>
<evidence type="ECO:0000256" key="4">
    <source>
        <dbReference type="SAM" id="MobiDB-lite"/>
    </source>
</evidence>
<feature type="compositionally biased region" description="Basic and acidic residues" evidence="4">
    <location>
        <begin position="78"/>
        <end position="103"/>
    </location>
</feature>
<dbReference type="Proteomes" id="UP000236728">
    <property type="component" value="Unassembled WGS sequence"/>
</dbReference>
<feature type="compositionally biased region" description="Low complexity" evidence="4">
    <location>
        <begin position="34"/>
        <end position="59"/>
    </location>
</feature>
<evidence type="ECO:0000256" key="5">
    <source>
        <dbReference type="SAM" id="SignalP"/>
    </source>
</evidence>
<protein>
    <submittedName>
        <fullName evidence="7">Outer membrane protein assembly factor BamD</fullName>
    </submittedName>
</protein>
<organism evidence="7 8">
    <name type="scientific">Bryocella elongata</name>
    <dbReference type="NCBI Taxonomy" id="863522"/>
    <lineage>
        <taxon>Bacteria</taxon>
        <taxon>Pseudomonadati</taxon>
        <taxon>Acidobacteriota</taxon>
        <taxon>Terriglobia</taxon>
        <taxon>Terriglobales</taxon>
        <taxon>Acidobacteriaceae</taxon>
        <taxon>Bryocella</taxon>
    </lineage>
</organism>
<dbReference type="InterPro" id="IPR011990">
    <property type="entry name" value="TPR-like_helical_dom_sf"/>
</dbReference>
<evidence type="ECO:0000313" key="7">
    <source>
        <dbReference type="EMBL" id="SEG48541.1"/>
    </source>
</evidence>
<dbReference type="RefSeq" id="WP_103934039.1">
    <property type="nucleotide sequence ID" value="NZ_FNVA01000005.1"/>
</dbReference>
<feature type="compositionally biased region" description="Low complexity" evidence="4">
    <location>
        <begin position="607"/>
        <end position="619"/>
    </location>
</feature>
<proteinExistence type="predicted"/>
<evidence type="ECO:0000256" key="1">
    <source>
        <dbReference type="ARBA" id="ARBA00022729"/>
    </source>
</evidence>
<dbReference type="OrthoDB" id="110896at2"/>
<feature type="region of interest" description="Disordered" evidence="4">
    <location>
        <begin position="34"/>
        <end position="131"/>
    </location>
</feature>
<dbReference type="Gene3D" id="1.25.40.10">
    <property type="entry name" value="Tetratricopeptide repeat domain"/>
    <property type="match status" value="1"/>
</dbReference>
<dbReference type="NCBIfam" id="TIGR03302">
    <property type="entry name" value="OM_YfiO"/>
    <property type="match status" value="1"/>
</dbReference>
<name>A0A1H6AJ49_9BACT</name>
<feature type="compositionally biased region" description="Basic and acidic residues" evidence="4">
    <location>
        <begin position="110"/>
        <end position="131"/>
    </location>
</feature>
<feature type="compositionally biased region" description="Low complexity" evidence="4">
    <location>
        <begin position="473"/>
        <end position="508"/>
    </location>
</feature>
<feature type="signal peptide" evidence="5">
    <location>
        <begin position="1"/>
        <end position="33"/>
    </location>
</feature>
<accession>A0A1H6AJ49</accession>
<keyword evidence="8" id="KW-1185">Reference proteome</keyword>